<reference evidence="2" key="1">
    <citation type="submission" date="2013-04" db="EMBL/GenBank/DDBJ databases">
        <authorList>
            <person name="Qu J."/>
            <person name="Murali S.C."/>
            <person name="Bandaranaike D."/>
            <person name="Bellair M."/>
            <person name="Blankenburg K."/>
            <person name="Chao H."/>
            <person name="Dinh H."/>
            <person name="Doddapaneni H."/>
            <person name="Downs B."/>
            <person name="Dugan-Rocha S."/>
            <person name="Elkadiri S."/>
            <person name="Gnanaolivu R.D."/>
            <person name="Hernandez B."/>
            <person name="Javaid M."/>
            <person name="Jayaseelan J.C."/>
            <person name="Lee S."/>
            <person name="Li M."/>
            <person name="Ming W."/>
            <person name="Munidasa M."/>
            <person name="Muniz J."/>
            <person name="Nguyen L."/>
            <person name="Ongeri F."/>
            <person name="Osuji N."/>
            <person name="Pu L.-L."/>
            <person name="Puazo M."/>
            <person name="Qu C."/>
            <person name="Quiroz J."/>
            <person name="Raj R."/>
            <person name="Weissenberger G."/>
            <person name="Xin Y."/>
            <person name="Zou X."/>
            <person name="Han Y."/>
            <person name="Richards S."/>
            <person name="Worley K."/>
            <person name="Muzny D."/>
            <person name="Gibbs R."/>
        </authorList>
    </citation>
    <scope>NUCLEOTIDE SEQUENCE</scope>
    <source>
        <strain evidence="2">Sampled in the wild</strain>
    </source>
</reference>
<feature type="chain" id="PRO_5035481929" evidence="1">
    <location>
        <begin position="25"/>
        <end position="132"/>
    </location>
</feature>
<reference evidence="2" key="2">
    <citation type="submission" date="2017-10" db="EMBL/GenBank/DDBJ databases">
        <title>Ladona fulva Genome sequencing and assembly.</title>
        <authorList>
            <person name="Murali S."/>
            <person name="Richards S."/>
            <person name="Bandaranaike D."/>
            <person name="Bellair M."/>
            <person name="Blankenburg K."/>
            <person name="Chao H."/>
            <person name="Dinh H."/>
            <person name="Doddapaneni H."/>
            <person name="Dugan-Rocha S."/>
            <person name="Elkadiri S."/>
            <person name="Gnanaolivu R."/>
            <person name="Hernandez B."/>
            <person name="Skinner E."/>
            <person name="Javaid M."/>
            <person name="Lee S."/>
            <person name="Li M."/>
            <person name="Ming W."/>
            <person name="Munidasa M."/>
            <person name="Muniz J."/>
            <person name="Nguyen L."/>
            <person name="Hughes D."/>
            <person name="Osuji N."/>
            <person name="Pu L.-L."/>
            <person name="Puazo M."/>
            <person name="Qu C."/>
            <person name="Quiroz J."/>
            <person name="Raj R."/>
            <person name="Weissenberger G."/>
            <person name="Xin Y."/>
            <person name="Zou X."/>
            <person name="Han Y."/>
            <person name="Worley K."/>
            <person name="Muzny D."/>
            <person name="Gibbs R."/>
        </authorList>
    </citation>
    <scope>NUCLEOTIDE SEQUENCE</scope>
    <source>
        <strain evidence="2">Sampled in the wild</strain>
    </source>
</reference>
<sequence>MARLLVPSLVCLGVLLFCSDIISGMSDGMMRKSIVFDKATPDVFYCPQQKPTRLGSGKGKGGQGMIVKARPLTKLCEFDGKLPLPADYKSDCYKDIDETEFACKEKKRIMKRLIKPDDPVDADSATEMLAQE</sequence>
<feature type="signal peptide" evidence="1">
    <location>
        <begin position="1"/>
        <end position="24"/>
    </location>
</feature>
<organism evidence="2 3">
    <name type="scientific">Ladona fulva</name>
    <name type="common">Scarce chaser dragonfly</name>
    <name type="synonym">Libellula fulva</name>
    <dbReference type="NCBI Taxonomy" id="123851"/>
    <lineage>
        <taxon>Eukaryota</taxon>
        <taxon>Metazoa</taxon>
        <taxon>Ecdysozoa</taxon>
        <taxon>Arthropoda</taxon>
        <taxon>Hexapoda</taxon>
        <taxon>Insecta</taxon>
        <taxon>Pterygota</taxon>
        <taxon>Palaeoptera</taxon>
        <taxon>Odonata</taxon>
        <taxon>Epiprocta</taxon>
        <taxon>Anisoptera</taxon>
        <taxon>Libelluloidea</taxon>
        <taxon>Libellulidae</taxon>
        <taxon>Ladona</taxon>
    </lineage>
</organism>
<dbReference type="AlphaFoldDB" id="A0A8K0KL26"/>
<gene>
    <name evidence="2" type="ORF">J437_LFUL007745</name>
</gene>
<proteinExistence type="predicted"/>
<accession>A0A8K0KL26</accession>
<dbReference type="Proteomes" id="UP000792457">
    <property type="component" value="Unassembled WGS sequence"/>
</dbReference>
<evidence type="ECO:0000313" key="3">
    <source>
        <dbReference type="Proteomes" id="UP000792457"/>
    </source>
</evidence>
<evidence type="ECO:0000256" key="1">
    <source>
        <dbReference type="SAM" id="SignalP"/>
    </source>
</evidence>
<evidence type="ECO:0000313" key="2">
    <source>
        <dbReference type="EMBL" id="KAG8234238.1"/>
    </source>
</evidence>
<dbReference type="OrthoDB" id="10046704at2759"/>
<keyword evidence="1" id="KW-0732">Signal</keyword>
<dbReference type="EMBL" id="KZ308791">
    <property type="protein sequence ID" value="KAG8234238.1"/>
    <property type="molecule type" value="Genomic_DNA"/>
</dbReference>
<name>A0A8K0KL26_LADFU</name>
<comment type="caution">
    <text evidence="2">The sequence shown here is derived from an EMBL/GenBank/DDBJ whole genome shotgun (WGS) entry which is preliminary data.</text>
</comment>
<keyword evidence="3" id="KW-1185">Reference proteome</keyword>
<protein>
    <submittedName>
        <fullName evidence="2">Uncharacterized protein</fullName>
    </submittedName>
</protein>